<feature type="signal peptide" evidence="1">
    <location>
        <begin position="1"/>
        <end position="20"/>
    </location>
</feature>
<dbReference type="RefSeq" id="WP_157585889.1">
    <property type="nucleotide sequence ID" value="NZ_WPIN01000005.1"/>
</dbReference>
<evidence type="ECO:0000313" key="3">
    <source>
        <dbReference type="Proteomes" id="UP000436006"/>
    </source>
</evidence>
<reference evidence="2 3" key="1">
    <citation type="submission" date="2019-12" db="EMBL/GenBank/DDBJ databases">
        <title>Spirosoma sp. HMF4905 genome sequencing and assembly.</title>
        <authorList>
            <person name="Kang H."/>
            <person name="Cha I."/>
            <person name="Kim H."/>
            <person name="Joh K."/>
        </authorList>
    </citation>
    <scope>NUCLEOTIDE SEQUENCE [LARGE SCALE GENOMIC DNA]</scope>
    <source>
        <strain evidence="2 3">HMF4905</strain>
    </source>
</reference>
<keyword evidence="1" id="KW-0732">Signal</keyword>
<gene>
    <name evidence="2" type="ORF">GO755_14465</name>
</gene>
<feature type="chain" id="PRO_5029770934" evidence="1">
    <location>
        <begin position="21"/>
        <end position="122"/>
    </location>
</feature>
<name>A0A7K1SBP7_9BACT</name>
<dbReference type="Proteomes" id="UP000436006">
    <property type="component" value="Unassembled WGS sequence"/>
</dbReference>
<dbReference type="AlphaFoldDB" id="A0A7K1SBP7"/>
<organism evidence="2 3">
    <name type="scientific">Spirosoma arboris</name>
    <dbReference type="NCBI Taxonomy" id="2682092"/>
    <lineage>
        <taxon>Bacteria</taxon>
        <taxon>Pseudomonadati</taxon>
        <taxon>Bacteroidota</taxon>
        <taxon>Cytophagia</taxon>
        <taxon>Cytophagales</taxon>
        <taxon>Cytophagaceae</taxon>
        <taxon>Spirosoma</taxon>
    </lineage>
</organism>
<evidence type="ECO:0000256" key="1">
    <source>
        <dbReference type="SAM" id="SignalP"/>
    </source>
</evidence>
<sequence>MKHKFLATALLIFPALLCFAALIGLDGKWQGNITLPDGNTYPVTYEFTVNSGQLSGKASAEGSAKTLTEGKVNGADFSFSITDDDGQPIPHSGKYYTEGDSIALLVTYQGSKLHGSLKRAKN</sequence>
<dbReference type="GO" id="GO:0016787">
    <property type="term" value="F:hydrolase activity"/>
    <property type="evidence" value="ECO:0007669"/>
    <property type="project" value="UniProtKB-KW"/>
</dbReference>
<proteinExistence type="predicted"/>
<keyword evidence="2" id="KW-0378">Hydrolase</keyword>
<dbReference type="EMBL" id="WPIN01000005">
    <property type="protein sequence ID" value="MVM31243.1"/>
    <property type="molecule type" value="Genomic_DNA"/>
</dbReference>
<comment type="caution">
    <text evidence="2">The sequence shown here is derived from an EMBL/GenBank/DDBJ whole genome shotgun (WGS) entry which is preliminary data.</text>
</comment>
<keyword evidence="3" id="KW-1185">Reference proteome</keyword>
<evidence type="ECO:0000313" key="2">
    <source>
        <dbReference type="EMBL" id="MVM31243.1"/>
    </source>
</evidence>
<protein>
    <submittedName>
        <fullName evidence="2">Glycoside hydrolase</fullName>
    </submittedName>
</protein>
<accession>A0A7K1SBP7</accession>